<gene>
    <name evidence="1" type="ORF">ARMGADRAFT_1031956</name>
</gene>
<sequence>MHGTIVLLAAVFNNQDDAGDLELSSDDKETSLEKTCCAMRPPAALQRKPHAAVVMRLQCTSPSFTPIFLLCVRTEYHKTSVRILIKTQLQPPLKKAASVVNLAHRHTWIHYMAIVARAPDEDVMSRPYEEAAEVSFASQDLNFDYTDVYLLEIPPISSVHLGGKYEVAS</sequence>
<reference evidence="2" key="1">
    <citation type="journal article" date="2017" name="Nat. Ecol. Evol.">
        <title>Genome expansion and lineage-specific genetic innovations in the forest pathogenic fungi Armillaria.</title>
        <authorList>
            <person name="Sipos G."/>
            <person name="Prasanna A.N."/>
            <person name="Walter M.C."/>
            <person name="O'Connor E."/>
            <person name="Balint B."/>
            <person name="Krizsan K."/>
            <person name="Kiss B."/>
            <person name="Hess J."/>
            <person name="Varga T."/>
            <person name="Slot J."/>
            <person name="Riley R."/>
            <person name="Boka B."/>
            <person name="Rigling D."/>
            <person name="Barry K."/>
            <person name="Lee J."/>
            <person name="Mihaltcheva S."/>
            <person name="LaButti K."/>
            <person name="Lipzen A."/>
            <person name="Waldron R."/>
            <person name="Moloney N.M."/>
            <person name="Sperisen C."/>
            <person name="Kredics L."/>
            <person name="Vagvoelgyi C."/>
            <person name="Patrignani A."/>
            <person name="Fitzpatrick D."/>
            <person name="Nagy I."/>
            <person name="Doyle S."/>
            <person name="Anderson J.B."/>
            <person name="Grigoriev I.V."/>
            <person name="Gueldener U."/>
            <person name="Muensterkoetter M."/>
            <person name="Nagy L.G."/>
        </authorList>
    </citation>
    <scope>NUCLEOTIDE SEQUENCE [LARGE SCALE GENOMIC DNA]</scope>
    <source>
        <strain evidence="2">Ar21-2</strain>
    </source>
</reference>
<dbReference type="Proteomes" id="UP000217790">
    <property type="component" value="Unassembled WGS sequence"/>
</dbReference>
<evidence type="ECO:0000313" key="1">
    <source>
        <dbReference type="EMBL" id="PBK91284.1"/>
    </source>
</evidence>
<evidence type="ECO:0000313" key="2">
    <source>
        <dbReference type="Proteomes" id="UP000217790"/>
    </source>
</evidence>
<keyword evidence="2" id="KW-1185">Reference proteome</keyword>
<name>A0A2H3DBV7_ARMGA</name>
<organism evidence="1 2">
    <name type="scientific">Armillaria gallica</name>
    <name type="common">Bulbous honey fungus</name>
    <name type="synonym">Armillaria bulbosa</name>
    <dbReference type="NCBI Taxonomy" id="47427"/>
    <lineage>
        <taxon>Eukaryota</taxon>
        <taxon>Fungi</taxon>
        <taxon>Dikarya</taxon>
        <taxon>Basidiomycota</taxon>
        <taxon>Agaricomycotina</taxon>
        <taxon>Agaricomycetes</taxon>
        <taxon>Agaricomycetidae</taxon>
        <taxon>Agaricales</taxon>
        <taxon>Marasmiineae</taxon>
        <taxon>Physalacriaceae</taxon>
        <taxon>Armillaria</taxon>
    </lineage>
</organism>
<accession>A0A2H3DBV7</accession>
<dbReference type="AlphaFoldDB" id="A0A2H3DBV7"/>
<protein>
    <submittedName>
        <fullName evidence="1">Uncharacterized protein</fullName>
    </submittedName>
</protein>
<dbReference type="InParanoid" id="A0A2H3DBV7"/>
<dbReference type="EMBL" id="KZ293662">
    <property type="protein sequence ID" value="PBK91284.1"/>
    <property type="molecule type" value="Genomic_DNA"/>
</dbReference>
<proteinExistence type="predicted"/>